<evidence type="ECO:0000313" key="2">
    <source>
        <dbReference type="EMBL" id="RTR18601.1"/>
    </source>
</evidence>
<dbReference type="EMBL" id="RXMA01000014">
    <property type="protein sequence ID" value="RTR18601.1"/>
    <property type="molecule type" value="Genomic_DNA"/>
</dbReference>
<protein>
    <submittedName>
        <fullName evidence="2">Chemotaxis protein CheW</fullName>
    </submittedName>
</protein>
<keyword evidence="3" id="KW-1185">Reference proteome</keyword>
<reference evidence="2 3" key="1">
    <citation type="submission" date="2018-12" db="EMBL/GenBank/DDBJ databases">
        <authorList>
            <person name="Yang Y."/>
        </authorList>
    </citation>
    <scope>NUCLEOTIDE SEQUENCE [LARGE SCALE GENOMIC DNA]</scope>
    <source>
        <strain evidence="2 3">L-25-5w-1</strain>
    </source>
</reference>
<dbReference type="Gene3D" id="2.30.30.40">
    <property type="entry name" value="SH3 Domains"/>
    <property type="match status" value="1"/>
</dbReference>
<evidence type="ECO:0000259" key="1">
    <source>
        <dbReference type="PROSITE" id="PS50851"/>
    </source>
</evidence>
<dbReference type="RefSeq" id="WP_126616947.1">
    <property type="nucleotide sequence ID" value="NZ_JBHUCY010000009.1"/>
</dbReference>
<dbReference type="Gene3D" id="2.40.50.180">
    <property type="entry name" value="CheA-289, Domain 4"/>
    <property type="match status" value="1"/>
</dbReference>
<dbReference type="PANTHER" id="PTHR22617:SF23">
    <property type="entry name" value="CHEMOTAXIS PROTEIN CHEW"/>
    <property type="match status" value="1"/>
</dbReference>
<accession>A0A3S0R7Y5</accession>
<dbReference type="OrthoDB" id="3291462at2"/>
<dbReference type="AlphaFoldDB" id="A0A3S0R7Y5"/>
<proteinExistence type="predicted"/>
<comment type="caution">
    <text evidence="2">The sequence shown here is derived from an EMBL/GenBank/DDBJ whole genome shotgun (WGS) entry which is preliminary data.</text>
</comment>
<dbReference type="GO" id="GO:0005829">
    <property type="term" value="C:cytosol"/>
    <property type="evidence" value="ECO:0007669"/>
    <property type="project" value="TreeGrafter"/>
</dbReference>
<dbReference type="PROSITE" id="PS50851">
    <property type="entry name" value="CHEW"/>
    <property type="match status" value="1"/>
</dbReference>
<dbReference type="GO" id="GO:0006935">
    <property type="term" value="P:chemotaxis"/>
    <property type="evidence" value="ECO:0007669"/>
    <property type="project" value="InterPro"/>
</dbReference>
<organism evidence="2 3">
    <name type="scientific">Azospirillum griseum</name>
    <dbReference type="NCBI Taxonomy" id="2496639"/>
    <lineage>
        <taxon>Bacteria</taxon>
        <taxon>Pseudomonadati</taxon>
        <taxon>Pseudomonadota</taxon>
        <taxon>Alphaproteobacteria</taxon>
        <taxon>Rhodospirillales</taxon>
        <taxon>Azospirillaceae</taxon>
        <taxon>Azospirillum</taxon>
    </lineage>
</organism>
<dbReference type="Pfam" id="PF01584">
    <property type="entry name" value="CheW"/>
    <property type="match status" value="1"/>
</dbReference>
<evidence type="ECO:0000313" key="3">
    <source>
        <dbReference type="Proteomes" id="UP000277007"/>
    </source>
</evidence>
<dbReference type="PANTHER" id="PTHR22617">
    <property type="entry name" value="CHEMOTAXIS SENSOR HISTIDINE KINASE-RELATED"/>
    <property type="match status" value="1"/>
</dbReference>
<sequence>MTRPESFRPESPQRELSREPTQYVTIGIDREIFAIEVGNVREILDLQPIARLPHAPAFLVGMIDVRGQGVPTIDLRLKLGLPPATATEHTRILVLDVPIDGTPLTIGVIADRVIEVTALSDQALEAPPRVGGRWRSDCIQAIGRANGGFVIVFDVVRLFSSDAAVLLTHPGEAA</sequence>
<dbReference type="Proteomes" id="UP000277007">
    <property type="component" value="Unassembled WGS sequence"/>
</dbReference>
<name>A0A3S0R7Y5_9PROT</name>
<dbReference type="InterPro" id="IPR002545">
    <property type="entry name" value="CheW-lke_dom"/>
</dbReference>
<dbReference type="GO" id="GO:0007165">
    <property type="term" value="P:signal transduction"/>
    <property type="evidence" value="ECO:0007669"/>
    <property type="project" value="InterPro"/>
</dbReference>
<feature type="domain" description="CheW-like" evidence="1">
    <location>
        <begin position="20"/>
        <end position="164"/>
    </location>
</feature>
<dbReference type="InterPro" id="IPR039315">
    <property type="entry name" value="CheW"/>
</dbReference>
<dbReference type="SUPFAM" id="SSF50341">
    <property type="entry name" value="CheW-like"/>
    <property type="match status" value="1"/>
</dbReference>
<dbReference type="SMART" id="SM00260">
    <property type="entry name" value="CheW"/>
    <property type="match status" value="1"/>
</dbReference>
<dbReference type="InterPro" id="IPR036061">
    <property type="entry name" value="CheW-like_dom_sf"/>
</dbReference>
<gene>
    <name evidence="2" type="ORF">EJ903_15300</name>
</gene>